<name>A0A9D1EZY9_9BACT</name>
<gene>
    <name evidence="6" type="ORF">IAC10_07900</name>
</gene>
<organism evidence="6 7">
    <name type="scientific">Candidatus Scatousia excrementigallinarum</name>
    <dbReference type="NCBI Taxonomy" id="2840935"/>
    <lineage>
        <taxon>Bacteria</taxon>
        <taxon>Candidatus Scatousia</taxon>
    </lineage>
</organism>
<dbReference type="AlphaFoldDB" id="A0A9D1EZY9"/>
<evidence type="ECO:0000256" key="2">
    <source>
        <dbReference type="ARBA" id="ARBA00022723"/>
    </source>
</evidence>
<evidence type="ECO:0000256" key="4">
    <source>
        <dbReference type="ARBA" id="ARBA00022833"/>
    </source>
</evidence>
<dbReference type="GO" id="GO:0006508">
    <property type="term" value="P:proteolysis"/>
    <property type="evidence" value="ECO:0007669"/>
    <property type="project" value="UniProtKB-KW"/>
</dbReference>
<keyword evidence="1" id="KW-0645">Protease</keyword>
<dbReference type="Proteomes" id="UP000823928">
    <property type="component" value="Unassembled WGS sequence"/>
</dbReference>
<evidence type="ECO:0000313" key="7">
    <source>
        <dbReference type="Proteomes" id="UP000823928"/>
    </source>
</evidence>
<evidence type="ECO:0000259" key="5">
    <source>
        <dbReference type="SMART" id="SM00235"/>
    </source>
</evidence>
<dbReference type="GO" id="GO:0008270">
    <property type="term" value="F:zinc ion binding"/>
    <property type="evidence" value="ECO:0007669"/>
    <property type="project" value="InterPro"/>
</dbReference>
<protein>
    <submittedName>
        <fullName evidence="6">Matrixin family metalloprotease</fullName>
    </submittedName>
</protein>
<dbReference type="EMBL" id="DVIU01000156">
    <property type="protein sequence ID" value="HIS36537.1"/>
    <property type="molecule type" value="Genomic_DNA"/>
</dbReference>
<dbReference type="InterPro" id="IPR024079">
    <property type="entry name" value="MetalloPept_cat_dom_sf"/>
</dbReference>
<dbReference type="SMART" id="SM00235">
    <property type="entry name" value="ZnMc"/>
    <property type="match status" value="1"/>
</dbReference>
<sequence length="264" mass="30443">MKRITYLQHSLHGGKISRWPQEVMPLNIHIADFRWYRSKGSHEAYKYKQMVKNALDAWTSASGGVVSFNIVQNLYDSNINLEWKRVERKSLGNCHFNFDKSGRYYSAEVQIGLSDGIIHHKYMDEAEVYHTIIHEIGHALGLGHSPFKGDIMYVPHQYGVTNISQSDILTLLWLYRFDIGMSEKDILNKHSNIKAPDIDTLVAQLIQEKSGFQSALENISAPQDKDLIQETENIAELKKYLLELNNIKINYRAPKEEKNKPPEN</sequence>
<evidence type="ECO:0000256" key="3">
    <source>
        <dbReference type="ARBA" id="ARBA00022801"/>
    </source>
</evidence>
<dbReference type="InterPro" id="IPR006026">
    <property type="entry name" value="Peptidase_Metallo"/>
</dbReference>
<keyword evidence="2" id="KW-0479">Metal-binding</keyword>
<dbReference type="GO" id="GO:0004222">
    <property type="term" value="F:metalloendopeptidase activity"/>
    <property type="evidence" value="ECO:0007669"/>
    <property type="project" value="InterPro"/>
</dbReference>
<reference evidence="6" key="2">
    <citation type="journal article" date="2021" name="PeerJ">
        <title>Extensive microbial diversity within the chicken gut microbiome revealed by metagenomics and culture.</title>
        <authorList>
            <person name="Gilroy R."/>
            <person name="Ravi A."/>
            <person name="Getino M."/>
            <person name="Pursley I."/>
            <person name="Horton D.L."/>
            <person name="Alikhan N.F."/>
            <person name="Baker D."/>
            <person name="Gharbi K."/>
            <person name="Hall N."/>
            <person name="Watson M."/>
            <person name="Adriaenssens E.M."/>
            <person name="Foster-Nyarko E."/>
            <person name="Jarju S."/>
            <person name="Secka A."/>
            <person name="Antonio M."/>
            <person name="Oren A."/>
            <person name="Chaudhuri R.R."/>
            <person name="La Ragione R."/>
            <person name="Hildebrand F."/>
            <person name="Pallen M.J."/>
        </authorList>
    </citation>
    <scope>NUCLEOTIDE SEQUENCE</scope>
    <source>
        <strain evidence="6">6276</strain>
    </source>
</reference>
<dbReference type="GO" id="GO:0031012">
    <property type="term" value="C:extracellular matrix"/>
    <property type="evidence" value="ECO:0007669"/>
    <property type="project" value="InterPro"/>
</dbReference>
<dbReference type="Pfam" id="PF00413">
    <property type="entry name" value="Peptidase_M10"/>
    <property type="match status" value="1"/>
</dbReference>
<keyword evidence="4" id="KW-0862">Zinc</keyword>
<keyword evidence="3" id="KW-0378">Hydrolase</keyword>
<keyword evidence="6" id="KW-0482">Metalloprotease</keyword>
<comment type="caution">
    <text evidence="6">The sequence shown here is derived from an EMBL/GenBank/DDBJ whole genome shotgun (WGS) entry which is preliminary data.</text>
</comment>
<evidence type="ECO:0000256" key="1">
    <source>
        <dbReference type="ARBA" id="ARBA00022670"/>
    </source>
</evidence>
<evidence type="ECO:0000313" key="6">
    <source>
        <dbReference type="EMBL" id="HIS36537.1"/>
    </source>
</evidence>
<feature type="domain" description="Peptidase metallopeptidase" evidence="5">
    <location>
        <begin position="15"/>
        <end position="177"/>
    </location>
</feature>
<accession>A0A9D1EZY9</accession>
<reference evidence="6" key="1">
    <citation type="submission" date="2020-10" db="EMBL/GenBank/DDBJ databases">
        <authorList>
            <person name="Gilroy R."/>
        </authorList>
    </citation>
    <scope>NUCLEOTIDE SEQUENCE</scope>
    <source>
        <strain evidence="6">6276</strain>
    </source>
</reference>
<dbReference type="InterPro" id="IPR001818">
    <property type="entry name" value="Pept_M10_metallopeptidase"/>
</dbReference>
<dbReference type="Gene3D" id="3.40.390.10">
    <property type="entry name" value="Collagenase (Catalytic Domain)"/>
    <property type="match status" value="1"/>
</dbReference>
<dbReference type="SUPFAM" id="SSF55486">
    <property type="entry name" value="Metalloproteases ('zincins'), catalytic domain"/>
    <property type="match status" value="1"/>
</dbReference>
<proteinExistence type="predicted"/>